<name>A0A345NJC3_9MICO</name>
<protein>
    <submittedName>
        <fullName evidence="2">MBL fold metallo-hydrolase</fullName>
    </submittedName>
</protein>
<gene>
    <name evidence="2" type="ORF">DV701_02265</name>
</gene>
<dbReference type="InterPro" id="IPR051453">
    <property type="entry name" value="MBL_Glyoxalase_II"/>
</dbReference>
<dbReference type="CDD" id="cd06262">
    <property type="entry name" value="metallo-hydrolase-like_MBL-fold"/>
    <property type="match status" value="1"/>
</dbReference>
<evidence type="ECO:0000313" key="2">
    <source>
        <dbReference type="EMBL" id="AXH95131.1"/>
    </source>
</evidence>
<evidence type="ECO:0000259" key="1">
    <source>
        <dbReference type="SMART" id="SM00849"/>
    </source>
</evidence>
<dbReference type="KEGG" id="orn:DV701_02265"/>
<evidence type="ECO:0000313" key="3">
    <source>
        <dbReference type="Proteomes" id="UP000253790"/>
    </source>
</evidence>
<dbReference type="RefSeq" id="WP_114926896.1">
    <property type="nucleotide sequence ID" value="NZ_CP031229.1"/>
</dbReference>
<reference evidence="2 3" key="1">
    <citation type="submission" date="2018-07" db="EMBL/GenBank/DDBJ databases">
        <title>Complete genome sequencing of Ornithinimicrobium sp. AMA3305.</title>
        <authorList>
            <person name="Bae J.-W."/>
        </authorList>
    </citation>
    <scope>NUCLEOTIDE SEQUENCE [LARGE SCALE GENOMIC DNA]</scope>
    <source>
        <strain evidence="2 3">AMA3305</strain>
    </source>
</reference>
<proteinExistence type="predicted"/>
<dbReference type="InterPro" id="IPR036866">
    <property type="entry name" value="RibonucZ/Hydroxyglut_hydro"/>
</dbReference>
<dbReference type="SMART" id="SM00849">
    <property type="entry name" value="Lactamase_B"/>
    <property type="match status" value="1"/>
</dbReference>
<accession>A0A345NJC3</accession>
<dbReference type="GO" id="GO:0016787">
    <property type="term" value="F:hydrolase activity"/>
    <property type="evidence" value="ECO:0007669"/>
    <property type="project" value="UniProtKB-KW"/>
</dbReference>
<dbReference type="SUPFAM" id="SSF56281">
    <property type="entry name" value="Metallo-hydrolase/oxidoreductase"/>
    <property type="match status" value="1"/>
</dbReference>
<dbReference type="PANTHER" id="PTHR46233">
    <property type="entry name" value="HYDROXYACYLGLUTATHIONE HYDROLASE GLOC"/>
    <property type="match status" value="1"/>
</dbReference>
<dbReference type="PANTHER" id="PTHR46233:SF1">
    <property type="entry name" value="CONSERVED PROTEIN"/>
    <property type="match status" value="1"/>
</dbReference>
<keyword evidence="3" id="KW-1185">Reference proteome</keyword>
<dbReference type="EMBL" id="CP031229">
    <property type="protein sequence ID" value="AXH95131.1"/>
    <property type="molecule type" value="Genomic_DNA"/>
</dbReference>
<keyword evidence="2" id="KW-0378">Hydrolase</keyword>
<dbReference type="OrthoDB" id="2971563at2"/>
<feature type="domain" description="Metallo-beta-lactamase" evidence="1">
    <location>
        <begin position="33"/>
        <end position="203"/>
    </location>
</feature>
<dbReference type="Proteomes" id="UP000253790">
    <property type="component" value="Chromosome"/>
</dbReference>
<dbReference type="AlphaFoldDB" id="A0A345NJC3"/>
<sequence>MSDLAGHVTPGGPVWRLELPGAVLDKLSVSEMDNNVYLLTCTATGERLLVDAADDAGRIMELLTETGGDQELAQVLTTHRHWDHHRALAEVADRTGARTLAGADDADELPVRVDRRLQDGDAVMVGSLLLDVVALRGHTPGSVAVSLTAAGDVPQTVILTGDSLFPGGPGKTTSPKDFVSLVDDLEERIFGVYPDDALVLPGHGDNTTVGAERPHLDEWRQRGW</sequence>
<dbReference type="Pfam" id="PF00753">
    <property type="entry name" value="Lactamase_B"/>
    <property type="match status" value="1"/>
</dbReference>
<dbReference type="Gene3D" id="3.60.15.10">
    <property type="entry name" value="Ribonuclease Z/Hydroxyacylglutathione hydrolase-like"/>
    <property type="match status" value="1"/>
</dbReference>
<organism evidence="2 3">
    <name type="scientific">Ornithinimicrobium avium</name>
    <dbReference type="NCBI Taxonomy" id="2283195"/>
    <lineage>
        <taxon>Bacteria</taxon>
        <taxon>Bacillati</taxon>
        <taxon>Actinomycetota</taxon>
        <taxon>Actinomycetes</taxon>
        <taxon>Micrococcales</taxon>
        <taxon>Ornithinimicrobiaceae</taxon>
        <taxon>Ornithinimicrobium</taxon>
    </lineage>
</organism>
<dbReference type="InterPro" id="IPR001279">
    <property type="entry name" value="Metallo-B-lactamas"/>
</dbReference>